<evidence type="ECO:0000313" key="2">
    <source>
        <dbReference type="Proteomes" id="UP000192656"/>
    </source>
</evidence>
<dbReference type="STRING" id="937218.SAMN06297251_12310"/>
<gene>
    <name evidence="1" type="ORF">SAMN06297251_12310</name>
</gene>
<proteinExistence type="predicted"/>
<evidence type="ECO:0000313" key="1">
    <source>
        <dbReference type="EMBL" id="SMD06392.1"/>
    </source>
</evidence>
<dbReference type="Proteomes" id="UP000192656">
    <property type="component" value="Unassembled WGS sequence"/>
</dbReference>
<keyword evidence="2" id="KW-1185">Reference proteome</keyword>
<dbReference type="SUPFAM" id="SSF46785">
    <property type="entry name" value="Winged helix' DNA-binding domain"/>
    <property type="match status" value="1"/>
</dbReference>
<dbReference type="EMBL" id="FWXR01000023">
    <property type="protein sequence ID" value="SMD06392.1"/>
    <property type="molecule type" value="Genomic_DNA"/>
</dbReference>
<protein>
    <recommendedName>
        <fullName evidence="3">Helix-turn-helix domain-containing protein</fullName>
    </recommendedName>
</protein>
<evidence type="ECO:0008006" key="3">
    <source>
        <dbReference type="Google" id="ProtNLM"/>
    </source>
</evidence>
<name>A0A1W2EAE1_9HYPH</name>
<organism evidence="1 2">
    <name type="scientific">Fulvimarina manganoxydans</name>
    <dbReference type="NCBI Taxonomy" id="937218"/>
    <lineage>
        <taxon>Bacteria</taxon>
        <taxon>Pseudomonadati</taxon>
        <taxon>Pseudomonadota</taxon>
        <taxon>Alphaproteobacteria</taxon>
        <taxon>Hyphomicrobiales</taxon>
        <taxon>Aurantimonadaceae</taxon>
        <taxon>Fulvimarina</taxon>
    </lineage>
</organism>
<dbReference type="RefSeq" id="WP_139798487.1">
    <property type="nucleotide sequence ID" value="NZ_FWXR01000023.1"/>
</dbReference>
<dbReference type="OrthoDB" id="8454750at2"/>
<accession>A0A1W2EAE1</accession>
<dbReference type="InterPro" id="IPR036390">
    <property type="entry name" value="WH_DNA-bd_sf"/>
</dbReference>
<dbReference type="AlphaFoldDB" id="A0A1W2EAE1"/>
<reference evidence="1 2" key="1">
    <citation type="submission" date="2017-04" db="EMBL/GenBank/DDBJ databases">
        <authorList>
            <person name="Afonso C.L."/>
            <person name="Miller P.J."/>
            <person name="Scott M.A."/>
            <person name="Spackman E."/>
            <person name="Goraichik I."/>
            <person name="Dimitrov K.M."/>
            <person name="Suarez D.L."/>
            <person name="Swayne D.E."/>
        </authorList>
    </citation>
    <scope>NUCLEOTIDE SEQUENCE [LARGE SCALE GENOMIC DNA]</scope>
    <source>
        <strain evidence="1 2">CGMCC 1.10972</strain>
    </source>
</reference>
<sequence>MNDTDLRPVPCPHGGGTVDATERLERLPPETIRRLTDFVTAAPYLTRGRYDSRIAAHVAEAAVLDGACALTTKGLARRFGSNRQTMCKAIRRLIAARVICIVGEQADKRRLYAPCLERGDEWRRDFERRQP</sequence>